<evidence type="ECO:0000256" key="4">
    <source>
        <dbReference type="ARBA" id="ARBA00022801"/>
    </source>
</evidence>
<accession>A0A9D4NV33</accession>
<name>A0A9D4NV33_DERFA</name>
<dbReference type="GO" id="GO:0046872">
    <property type="term" value="F:metal ion binding"/>
    <property type="evidence" value="ECO:0007669"/>
    <property type="project" value="UniProtKB-KW"/>
</dbReference>
<dbReference type="Gene3D" id="3.30.420.10">
    <property type="entry name" value="Ribonuclease H-like superfamily/Ribonuclease H"/>
    <property type="match status" value="1"/>
</dbReference>
<dbReference type="GO" id="GO:0004519">
    <property type="term" value="F:endonuclease activity"/>
    <property type="evidence" value="ECO:0007669"/>
    <property type="project" value="UniProtKB-KW"/>
</dbReference>
<proteinExistence type="predicted"/>
<dbReference type="GO" id="GO:0003964">
    <property type="term" value="F:RNA-directed DNA polymerase activity"/>
    <property type="evidence" value="ECO:0007669"/>
    <property type="project" value="UniProtKB-KW"/>
</dbReference>
<evidence type="ECO:0000256" key="5">
    <source>
        <dbReference type="ARBA" id="ARBA00022842"/>
    </source>
</evidence>
<keyword evidence="8" id="KW-0808">Transferase</keyword>
<dbReference type="GO" id="GO:0016787">
    <property type="term" value="F:hydrolase activity"/>
    <property type="evidence" value="ECO:0007669"/>
    <property type="project" value="UniProtKB-KW"/>
</dbReference>
<dbReference type="PANTHER" id="PTHR42648">
    <property type="entry name" value="TRANSPOSASE, PUTATIVE-RELATED"/>
    <property type="match status" value="1"/>
</dbReference>
<evidence type="ECO:0000259" key="10">
    <source>
        <dbReference type="Pfam" id="PF13976"/>
    </source>
</evidence>
<keyword evidence="3" id="KW-0255">Endonuclease</keyword>
<keyword evidence="6" id="KW-0229">DNA integration</keyword>
<evidence type="ECO:0000259" key="11">
    <source>
        <dbReference type="Pfam" id="PF25597"/>
    </source>
</evidence>
<evidence type="ECO:0000256" key="6">
    <source>
        <dbReference type="ARBA" id="ARBA00022908"/>
    </source>
</evidence>
<organism evidence="12">
    <name type="scientific">Dermatophagoides farinae</name>
    <name type="common">American house dust mite</name>
    <dbReference type="NCBI Taxonomy" id="6954"/>
    <lineage>
        <taxon>Eukaryota</taxon>
        <taxon>Metazoa</taxon>
        <taxon>Ecdysozoa</taxon>
        <taxon>Arthropoda</taxon>
        <taxon>Chelicerata</taxon>
        <taxon>Arachnida</taxon>
        <taxon>Acari</taxon>
        <taxon>Acariformes</taxon>
        <taxon>Sarcoptiformes</taxon>
        <taxon>Astigmata</taxon>
        <taxon>Psoroptidia</taxon>
        <taxon>Analgoidea</taxon>
        <taxon>Pyroglyphidae</taxon>
        <taxon>Dermatophagoidinae</taxon>
        <taxon>Dermatophagoides</taxon>
    </lineage>
</organism>
<evidence type="ECO:0000256" key="2">
    <source>
        <dbReference type="ARBA" id="ARBA00022723"/>
    </source>
</evidence>
<feature type="domain" description="Retroviral polymerase SH3-like" evidence="11">
    <location>
        <begin position="206"/>
        <end position="252"/>
    </location>
</feature>
<dbReference type="AlphaFoldDB" id="A0A9D4NV33"/>
<evidence type="ECO:0000256" key="9">
    <source>
        <dbReference type="ARBA" id="ARBA00023172"/>
    </source>
</evidence>
<evidence type="ECO:0000313" key="12">
    <source>
        <dbReference type="EMBL" id="KAH7639254.1"/>
    </source>
</evidence>
<keyword evidence="9" id="KW-0233">DNA recombination</keyword>
<evidence type="ECO:0000256" key="3">
    <source>
        <dbReference type="ARBA" id="ARBA00022759"/>
    </source>
</evidence>
<keyword evidence="8" id="KW-0548">Nucleotidyltransferase</keyword>
<keyword evidence="5" id="KW-0460">Magnesium</keyword>
<dbReference type="InterPro" id="IPR039537">
    <property type="entry name" value="Retrotran_Ty1/copia-like"/>
</dbReference>
<dbReference type="InterPro" id="IPR057670">
    <property type="entry name" value="SH3_retrovirus"/>
</dbReference>
<dbReference type="GO" id="GO:0003887">
    <property type="term" value="F:DNA-directed DNA polymerase activity"/>
    <property type="evidence" value="ECO:0007669"/>
    <property type="project" value="UniProtKB-KW"/>
</dbReference>
<keyword evidence="1" id="KW-0540">Nuclease</keyword>
<evidence type="ECO:0000256" key="8">
    <source>
        <dbReference type="ARBA" id="ARBA00022932"/>
    </source>
</evidence>
<feature type="domain" description="GAG-pre-integrase" evidence="10">
    <location>
        <begin position="50"/>
        <end position="124"/>
    </location>
</feature>
<dbReference type="Pfam" id="PF13976">
    <property type="entry name" value="gag_pre-integrs"/>
    <property type="match status" value="1"/>
</dbReference>
<sequence length="308" mass="34882">MARCFNSKRGFGKSKFQFNIYWPIGTSGKISIIKSGKCFLTGYRSSELNNLYYLPIRVKSSNSTSSTNVSLLSSSSVDLALLHERFCHVNKNTIIRMAKSKIVDGLSTICSDNVGFCNACSDGKITDVPHRSTEKLSYAKSGESIHIDIAGYTDRSIHGNKYYLICVDEKTSYVKVEFLKNRGDFFNKFIKIVNQIKLETVTLALNDDKVGKFESKATDVYMVGYQGDHIYRCYLPNKREVHLISAVKFDEIAKCRSVAYEIPGDNFVSEPSTSLVAERLMMIKMKMLLVMVMMMYRDRRPLGSQNKT</sequence>
<dbReference type="GO" id="GO:0003676">
    <property type="term" value="F:nucleic acid binding"/>
    <property type="evidence" value="ECO:0007669"/>
    <property type="project" value="InterPro"/>
</dbReference>
<reference evidence="12" key="1">
    <citation type="submission" date="2020-06" db="EMBL/GenBank/DDBJ databases">
        <authorList>
            <person name="Ji K."/>
            <person name="Li J."/>
        </authorList>
    </citation>
    <scope>NUCLEOTIDE SEQUENCE</scope>
    <source>
        <strain evidence="12">JKM2019</strain>
        <tissue evidence="12">Whole body</tissue>
    </source>
</reference>
<keyword evidence="2" id="KW-0479">Metal-binding</keyword>
<evidence type="ECO:0000256" key="7">
    <source>
        <dbReference type="ARBA" id="ARBA00022918"/>
    </source>
</evidence>
<dbReference type="PANTHER" id="PTHR42648:SF11">
    <property type="entry name" value="TRANSPOSON TY4-P GAG-POL POLYPROTEIN"/>
    <property type="match status" value="1"/>
</dbReference>
<dbReference type="InterPro" id="IPR025724">
    <property type="entry name" value="GAG-pre-integrase_dom"/>
</dbReference>
<reference evidence="12" key="2">
    <citation type="journal article" date="2021" name="World Allergy Organ. J.">
        <title>Chromosome-level assembly of Dermatophagoides farinae genome and transcriptome reveals two novel allergens Der f 37 and Der f 39.</title>
        <authorList>
            <person name="Chen J."/>
            <person name="Cai Z."/>
            <person name="Fan D."/>
            <person name="Hu J."/>
            <person name="Hou Y."/>
            <person name="He Y."/>
            <person name="Zhang Z."/>
            <person name="Zhao Z."/>
            <person name="Gao P."/>
            <person name="Hu W."/>
            <person name="Sun J."/>
            <person name="Li J."/>
            <person name="Ji K."/>
        </authorList>
    </citation>
    <scope>NUCLEOTIDE SEQUENCE</scope>
    <source>
        <strain evidence="12">JKM2019</strain>
    </source>
</reference>
<dbReference type="Pfam" id="PF25597">
    <property type="entry name" value="SH3_retrovirus"/>
    <property type="match status" value="1"/>
</dbReference>
<dbReference type="GO" id="GO:0006310">
    <property type="term" value="P:DNA recombination"/>
    <property type="evidence" value="ECO:0007669"/>
    <property type="project" value="UniProtKB-KW"/>
</dbReference>
<comment type="caution">
    <text evidence="12">The sequence shown here is derived from an EMBL/GenBank/DDBJ whole genome shotgun (WGS) entry which is preliminary data.</text>
</comment>
<keyword evidence="4" id="KW-0378">Hydrolase</keyword>
<gene>
    <name evidence="12" type="ORF">HUG17_3287</name>
</gene>
<keyword evidence="8" id="KW-0239">DNA-directed DNA polymerase</keyword>
<protein>
    <submittedName>
        <fullName evidence="12">Uncharacterized protein</fullName>
    </submittedName>
</protein>
<dbReference type="GO" id="GO:0015074">
    <property type="term" value="P:DNA integration"/>
    <property type="evidence" value="ECO:0007669"/>
    <property type="project" value="UniProtKB-KW"/>
</dbReference>
<evidence type="ECO:0000256" key="1">
    <source>
        <dbReference type="ARBA" id="ARBA00022722"/>
    </source>
</evidence>
<keyword evidence="7" id="KW-0695">RNA-directed DNA polymerase</keyword>
<dbReference type="Proteomes" id="UP000828236">
    <property type="component" value="Unassembled WGS sequence"/>
</dbReference>
<dbReference type="InterPro" id="IPR036397">
    <property type="entry name" value="RNaseH_sf"/>
</dbReference>
<dbReference type="EMBL" id="SDOV01000007">
    <property type="protein sequence ID" value="KAH7639254.1"/>
    <property type="molecule type" value="Genomic_DNA"/>
</dbReference>